<evidence type="ECO:0000313" key="10">
    <source>
        <dbReference type="Proteomes" id="UP001140091"/>
    </source>
</evidence>
<evidence type="ECO:0000259" key="8">
    <source>
        <dbReference type="PROSITE" id="PS51230"/>
    </source>
</evidence>
<evidence type="ECO:0000256" key="5">
    <source>
        <dbReference type="PROSITE-ProRule" id="PRU00576"/>
    </source>
</evidence>
<evidence type="ECO:0000256" key="1">
    <source>
        <dbReference type="ARBA" id="ARBA00004245"/>
    </source>
</evidence>
<dbReference type="GO" id="GO:0008017">
    <property type="term" value="F:microtubule binding"/>
    <property type="evidence" value="ECO:0007669"/>
    <property type="project" value="InterPro"/>
</dbReference>
<comment type="caution">
    <text evidence="9">The sequence shown here is derived from an EMBL/GenBank/DDBJ whole genome shotgun (WGS) entry which is preliminary data.</text>
</comment>
<dbReference type="Gene3D" id="1.10.418.10">
    <property type="entry name" value="Calponin-like domain"/>
    <property type="match status" value="1"/>
</dbReference>
<accession>A0A9W8JTY4</accession>
<evidence type="ECO:0000256" key="4">
    <source>
        <dbReference type="ARBA" id="ARBA00023212"/>
    </source>
</evidence>
<keyword evidence="6" id="KW-0175">Coiled coil</keyword>
<dbReference type="InterPro" id="IPR036133">
    <property type="entry name" value="EB1_C_sf"/>
</dbReference>
<dbReference type="GO" id="GO:0005874">
    <property type="term" value="C:microtubule"/>
    <property type="evidence" value="ECO:0007669"/>
    <property type="project" value="UniProtKB-KW"/>
</dbReference>
<dbReference type="SUPFAM" id="SSF140612">
    <property type="entry name" value="EB1 dimerisation domain-like"/>
    <property type="match status" value="1"/>
</dbReference>
<dbReference type="InterPro" id="IPR036872">
    <property type="entry name" value="CH_dom_sf"/>
</dbReference>
<feature type="compositionally biased region" description="Low complexity" evidence="7">
    <location>
        <begin position="81"/>
        <end position="96"/>
    </location>
</feature>
<name>A0A9W8JTY4_9AGAR</name>
<keyword evidence="3 5" id="KW-0493">Microtubule</keyword>
<feature type="region of interest" description="Disordered" evidence="7">
    <location>
        <begin position="73"/>
        <end position="112"/>
    </location>
</feature>
<evidence type="ECO:0000256" key="2">
    <source>
        <dbReference type="ARBA" id="ARBA00022490"/>
    </source>
</evidence>
<feature type="non-terminal residue" evidence="9">
    <location>
        <position position="184"/>
    </location>
</feature>
<dbReference type="Proteomes" id="UP001140091">
    <property type="component" value="Unassembled WGS sequence"/>
</dbReference>
<evidence type="ECO:0000256" key="6">
    <source>
        <dbReference type="SAM" id="Coils"/>
    </source>
</evidence>
<feature type="domain" description="EB1 C-terminal" evidence="8">
    <location>
        <begin position="104"/>
        <end position="176"/>
    </location>
</feature>
<sequence length="184" mass="20608">MNSKHEYEYVANYKILQNVFKARKIDKPIPVEKLVKCKMQDNLEFLQWIKRFWESNYGGQGYDAVARRKGATLEPPATPRSTSGAAAGGNKASSRSPLGGSRSASASSNEGVQQLQAQVGELNGQLEGLEKEREFYFQKLREIEILIQEFTEGKEENEVFKKIKNILYSTEDGFEGGGAADETF</sequence>
<keyword evidence="4" id="KW-0206">Cytoskeleton</keyword>
<evidence type="ECO:0000256" key="3">
    <source>
        <dbReference type="ARBA" id="ARBA00022701"/>
    </source>
</evidence>
<feature type="coiled-coil region" evidence="6">
    <location>
        <begin position="112"/>
        <end position="146"/>
    </location>
</feature>
<protein>
    <recommendedName>
        <fullName evidence="8">EB1 C-terminal domain-containing protein</fullName>
    </recommendedName>
</protein>
<gene>
    <name evidence="9" type="ORF">H1R20_g235</name>
</gene>
<organism evidence="9 10">
    <name type="scientific">Candolleomyces eurysporus</name>
    <dbReference type="NCBI Taxonomy" id="2828524"/>
    <lineage>
        <taxon>Eukaryota</taxon>
        <taxon>Fungi</taxon>
        <taxon>Dikarya</taxon>
        <taxon>Basidiomycota</taxon>
        <taxon>Agaricomycotina</taxon>
        <taxon>Agaricomycetes</taxon>
        <taxon>Agaricomycetidae</taxon>
        <taxon>Agaricales</taxon>
        <taxon>Agaricineae</taxon>
        <taxon>Psathyrellaceae</taxon>
        <taxon>Candolleomyces</taxon>
    </lineage>
</organism>
<dbReference type="InterPro" id="IPR004953">
    <property type="entry name" value="EB1_C"/>
</dbReference>
<keyword evidence="10" id="KW-1185">Reference proteome</keyword>
<reference evidence="9" key="1">
    <citation type="submission" date="2022-06" db="EMBL/GenBank/DDBJ databases">
        <title>Genome Sequence of Candolleomyces eurysporus.</title>
        <authorList>
            <person name="Buettner E."/>
        </authorList>
    </citation>
    <scope>NUCLEOTIDE SEQUENCE</scope>
    <source>
        <strain evidence="9">VTCC 930004</strain>
    </source>
</reference>
<dbReference type="AlphaFoldDB" id="A0A9W8JTY4"/>
<dbReference type="EMBL" id="JANBPK010000015">
    <property type="protein sequence ID" value="KAJ2936828.1"/>
    <property type="molecule type" value="Genomic_DNA"/>
</dbReference>
<comment type="subcellular location">
    <subcellularLocation>
        <location evidence="1">Cytoplasm</location>
        <location evidence="1">Cytoskeleton</location>
    </subcellularLocation>
</comment>
<dbReference type="Gene3D" id="1.20.5.1430">
    <property type="match status" value="1"/>
</dbReference>
<keyword evidence="2" id="KW-0963">Cytoplasm</keyword>
<evidence type="ECO:0000313" key="9">
    <source>
        <dbReference type="EMBL" id="KAJ2936828.1"/>
    </source>
</evidence>
<dbReference type="InterPro" id="IPR027328">
    <property type="entry name" value="MAPRE"/>
</dbReference>
<evidence type="ECO:0000256" key="7">
    <source>
        <dbReference type="SAM" id="MobiDB-lite"/>
    </source>
</evidence>
<feature type="compositionally biased region" description="Polar residues" evidence="7">
    <location>
        <begin position="102"/>
        <end position="112"/>
    </location>
</feature>
<dbReference type="SUPFAM" id="SSF47576">
    <property type="entry name" value="Calponin-homology domain, CH-domain"/>
    <property type="match status" value="1"/>
</dbReference>
<dbReference type="OrthoDB" id="2119228at2759"/>
<proteinExistence type="predicted"/>
<dbReference type="PANTHER" id="PTHR10623">
    <property type="entry name" value="MICROTUBULE-ASSOCIATED PROTEIN RP/EB FAMILY MEMBER"/>
    <property type="match status" value="1"/>
</dbReference>
<dbReference type="Pfam" id="PF03271">
    <property type="entry name" value="EB1"/>
    <property type="match status" value="1"/>
</dbReference>
<dbReference type="PROSITE" id="PS51230">
    <property type="entry name" value="EB1_C"/>
    <property type="match status" value="1"/>
</dbReference>